<reference evidence="2" key="1">
    <citation type="submission" date="2019-11" db="EMBL/GenBank/DDBJ databases">
        <authorList>
            <person name="Liu Y."/>
            <person name="Hou J."/>
            <person name="Li T.-Q."/>
            <person name="Guan C.-H."/>
            <person name="Wu X."/>
            <person name="Wu H.-Z."/>
            <person name="Ling F."/>
            <person name="Zhang R."/>
            <person name="Shi X.-G."/>
            <person name="Ren J.-P."/>
            <person name="Chen E.-F."/>
            <person name="Sun J.-M."/>
        </authorList>
    </citation>
    <scope>NUCLEOTIDE SEQUENCE</scope>
    <source>
        <strain evidence="2">Adult_tree_wgs_1</strain>
        <tissue evidence="2">Leaves</tissue>
    </source>
</reference>
<keyword evidence="3" id="KW-1185">Reference proteome</keyword>
<feature type="compositionally biased region" description="Polar residues" evidence="1">
    <location>
        <begin position="174"/>
        <end position="183"/>
    </location>
</feature>
<dbReference type="Proteomes" id="UP000626092">
    <property type="component" value="Unassembled WGS sequence"/>
</dbReference>
<comment type="caution">
    <text evidence="2">The sequence shown here is derived from an EMBL/GenBank/DDBJ whole genome shotgun (WGS) entry which is preliminary data.</text>
</comment>
<evidence type="ECO:0000256" key="1">
    <source>
        <dbReference type="SAM" id="MobiDB-lite"/>
    </source>
</evidence>
<organism evidence="2 3">
    <name type="scientific">Rhododendron simsii</name>
    <name type="common">Sims's rhododendron</name>
    <dbReference type="NCBI Taxonomy" id="118357"/>
    <lineage>
        <taxon>Eukaryota</taxon>
        <taxon>Viridiplantae</taxon>
        <taxon>Streptophyta</taxon>
        <taxon>Embryophyta</taxon>
        <taxon>Tracheophyta</taxon>
        <taxon>Spermatophyta</taxon>
        <taxon>Magnoliopsida</taxon>
        <taxon>eudicotyledons</taxon>
        <taxon>Gunneridae</taxon>
        <taxon>Pentapetalae</taxon>
        <taxon>asterids</taxon>
        <taxon>Ericales</taxon>
        <taxon>Ericaceae</taxon>
        <taxon>Ericoideae</taxon>
        <taxon>Rhodoreae</taxon>
        <taxon>Rhododendron</taxon>
    </lineage>
</organism>
<gene>
    <name evidence="2" type="ORF">RHSIM_Rhsim02G0238500</name>
</gene>
<name>A0A834HAY9_RHOSS</name>
<feature type="region of interest" description="Disordered" evidence="1">
    <location>
        <begin position="107"/>
        <end position="127"/>
    </location>
</feature>
<dbReference type="EMBL" id="WJXA01000002">
    <property type="protein sequence ID" value="KAF7151156.1"/>
    <property type="molecule type" value="Genomic_DNA"/>
</dbReference>
<feature type="compositionally biased region" description="Low complexity" evidence="1">
    <location>
        <begin position="220"/>
        <end position="229"/>
    </location>
</feature>
<evidence type="ECO:0000313" key="3">
    <source>
        <dbReference type="Proteomes" id="UP000626092"/>
    </source>
</evidence>
<feature type="region of interest" description="Disordered" evidence="1">
    <location>
        <begin position="173"/>
        <end position="229"/>
    </location>
</feature>
<dbReference type="AlphaFoldDB" id="A0A834HAY9"/>
<feature type="compositionally biased region" description="Basic residues" evidence="1">
    <location>
        <begin position="200"/>
        <end position="211"/>
    </location>
</feature>
<accession>A0A834HAY9</accession>
<evidence type="ECO:0000313" key="2">
    <source>
        <dbReference type="EMBL" id="KAF7151156.1"/>
    </source>
</evidence>
<sequence length="270" mass="29494">MLSSLRGVPAETGGNKTMETGTTSSIVNPIRLGFINSDPLKSMLLSSTRTASDSPDSVHIPNLPLGLTNSTRPTPHPALATKTTAHYFVTEPPDSPKTCSLNPFAEPNTITTENNPTNSPTSPIPSPSYQKTLTQTTDISLVKVFNSLSIKQKIQEDVEEPHRSKILRLCAPENNPTCQNNPPLITKPNPRKNPSPSTRTKTHHLLRRSTRKSIPLSTSNGNGLNADNNLGDEETLCEINIGREYEGQGDDTRMMTVEVVQNYKENEADL</sequence>
<protein>
    <submittedName>
        <fullName evidence="2">Uncharacterized protein</fullName>
    </submittedName>
</protein>
<feature type="region of interest" description="Disordered" evidence="1">
    <location>
        <begin position="1"/>
        <end position="22"/>
    </location>
</feature>
<feature type="compositionally biased region" description="Low complexity" evidence="1">
    <location>
        <begin position="107"/>
        <end position="121"/>
    </location>
</feature>
<proteinExistence type="predicted"/>